<evidence type="ECO:0000256" key="5">
    <source>
        <dbReference type="ARBA" id="ARBA00022692"/>
    </source>
</evidence>
<evidence type="ECO:0000256" key="1">
    <source>
        <dbReference type="ARBA" id="ARBA00004442"/>
    </source>
</evidence>
<accession>Q72MQ8</accession>
<dbReference type="GO" id="GO:0015288">
    <property type="term" value="F:porin activity"/>
    <property type="evidence" value="ECO:0007669"/>
    <property type="project" value="TreeGrafter"/>
</dbReference>
<keyword evidence="7" id="KW-0998">Cell outer membrane</keyword>
<dbReference type="Pfam" id="PF02321">
    <property type="entry name" value="OEP"/>
    <property type="match status" value="2"/>
</dbReference>
<dbReference type="HOGENOM" id="CLU_026154_0_0_12"/>
<evidence type="ECO:0000256" key="4">
    <source>
        <dbReference type="ARBA" id="ARBA00022452"/>
    </source>
</evidence>
<evidence type="ECO:0000256" key="6">
    <source>
        <dbReference type="ARBA" id="ARBA00023136"/>
    </source>
</evidence>
<dbReference type="InterPro" id="IPR003423">
    <property type="entry name" value="OMP_efflux"/>
</dbReference>
<sequence>MEQTHRIISMKINSKFKQINLYRLEINKHINILIYSFKKITRKFKIFPEKFYKMNLKFDDSRKMKLSCKNLIGQLFFLDFRRIDFKNNLQLKNFFCYQIYLLSLYKFWDEFSNTHRIFSVKKENKFKFFSNFGNFWNIKSEKAISLKKLKSKIMYTFSINTFINNYKLIFYNINSLLFQKHKVYYKKKPNAKKVLKLQNVFFTFISFFILVFTSECTDDSGIRTGDGIVEPRLEEVTGITTEKIKSILPEQELTIDELYAFAVERTERIALKEEAIQQADAQKAAAFASFFPSLSLVYNKFYRIPGPNSHFNPFYTEPNPLTGSSSTTSSLPPTVGPGTRLLLSIPILNGVSQYTTYKASGALTNVRLNEARYESGRLYLEIAQAYYNVLQLKEIILLEEKKTDLVRKTIQERRRLFSLGKITRADLSGAEADFSRSEAYLEDFKYQLKQAEMALESLIGAGEGGLRLAIPKEVISIPKNLLPEERIAKRYDVIAAKENLKAAEFNLKKAWGGHLPSVTLNNYYTIPEHNTTPNKDITMQLSINVPLLSAGIVTAGVKQAESALRQAELQLSQTKRIATDEIRKAYESSLNSARLLSLYSKARNSAESNLSSQRRGFSFKTVSRLELLVSETSFLDSEIAYRKAYYQHSLNTIWYSVAIGELPKLKKLKEEDKTTN</sequence>
<organism evidence="8 9">
    <name type="scientific">Leptospira interrogans serogroup Icterohaemorrhagiae serovar copenhageni (strain Fiocruz L1-130)</name>
    <dbReference type="NCBI Taxonomy" id="267671"/>
    <lineage>
        <taxon>Bacteria</taxon>
        <taxon>Pseudomonadati</taxon>
        <taxon>Spirochaetota</taxon>
        <taxon>Spirochaetia</taxon>
        <taxon>Leptospirales</taxon>
        <taxon>Leptospiraceae</taxon>
        <taxon>Leptospira</taxon>
    </lineage>
</organism>
<keyword evidence="5" id="KW-0812">Transmembrane</keyword>
<keyword evidence="3" id="KW-0813">Transport</keyword>
<proteinExistence type="inferred from homology"/>
<comment type="similarity">
    <text evidence="2">Belongs to the outer membrane factor (OMF) (TC 1.B.17) family.</text>
</comment>
<dbReference type="GO" id="GO:0015562">
    <property type="term" value="F:efflux transmembrane transporter activity"/>
    <property type="evidence" value="ECO:0007669"/>
    <property type="project" value="InterPro"/>
</dbReference>
<dbReference type="GO" id="GO:1990281">
    <property type="term" value="C:efflux pump complex"/>
    <property type="evidence" value="ECO:0007669"/>
    <property type="project" value="TreeGrafter"/>
</dbReference>
<evidence type="ECO:0000313" key="8">
    <source>
        <dbReference type="EMBL" id="AAS71680.1"/>
    </source>
</evidence>
<evidence type="ECO:0000256" key="7">
    <source>
        <dbReference type="ARBA" id="ARBA00023237"/>
    </source>
</evidence>
<dbReference type="GO" id="GO:0009279">
    <property type="term" value="C:cell outer membrane"/>
    <property type="evidence" value="ECO:0007669"/>
    <property type="project" value="UniProtKB-SubCell"/>
</dbReference>
<dbReference type="Proteomes" id="UP000007037">
    <property type="component" value="Chromosome I"/>
</dbReference>
<comment type="subcellular location">
    <subcellularLocation>
        <location evidence="1">Cell outer membrane</location>
    </subcellularLocation>
</comment>
<reference evidence="8 9" key="1">
    <citation type="journal article" date="2004" name="J. Bacteriol.">
        <title>Comparative genomics of two Leptospira interrogans serovars reveals novel insights into physiology and pathogenesis.</title>
        <authorList>
            <person name="Nascimento A.L."/>
            <person name="Ko A.I."/>
            <person name="Martins E.A."/>
            <person name="Monteiro-Vitorello C.B."/>
            <person name="Ho P.L."/>
            <person name="Haake D.A."/>
            <person name="Verjovski-Almeida S."/>
            <person name="Hartskeerl R.A."/>
            <person name="Marques M.V."/>
            <person name="Oliveira M.C."/>
            <person name="Menck C.F."/>
            <person name="Leite L.C."/>
            <person name="Carrer H."/>
            <person name="Coutinho L.L."/>
            <person name="Degrave W.M."/>
            <person name="Dellagostin O.A."/>
            <person name="El-Dorry H."/>
            <person name="Ferro E.S."/>
            <person name="Ferro M.I."/>
            <person name="Furlan L.R."/>
            <person name="Gamberini M."/>
            <person name="Giglioti E.A."/>
            <person name="Goes-Neto A."/>
            <person name="Goldman G.H."/>
            <person name="Goldman M.H."/>
            <person name="Harakava R."/>
            <person name="Jeronimo S.M."/>
            <person name="Junqueira-De-Azevedo I.L."/>
            <person name="Kimura E.T."/>
            <person name="Kuramae E.E."/>
            <person name="Lemos E.G."/>
            <person name="Lemos M.V."/>
            <person name="Marino C.L."/>
            <person name="Nunes L.R."/>
            <person name="De Oliveira R.C."/>
            <person name="Pereira G.G."/>
            <person name="Reis M.S."/>
            <person name="Schriefer A."/>
            <person name="Siqueira W.J."/>
            <person name="Sommer P."/>
            <person name="Tsai S.M."/>
            <person name="Simpson A.J."/>
            <person name="Ferro J.A."/>
            <person name="Camargo L.E."/>
            <person name="Kitajima J.P."/>
            <person name="Setubal J.C."/>
            <person name="Van Sluys M.A."/>
        </authorList>
    </citation>
    <scope>NUCLEOTIDE SEQUENCE [LARGE SCALE GENOMIC DNA]</scope>
    <source>
        <strain evidence="8 9">Fiocruz L1-130</strain>
    </source>
</reference>
<evidence type="ECO:0000256" key="3">
    <source>
        <dbReference type="ARBA" id="ARBA00022448"/>
    </source>
</evidence>
<dbReference type="InterPro" id="IPR051906">
    <property type="entry name" value="TolC-like"/>
</dbReference>
<dbReference type="PANTHER" id="PTHR30026">
    <property type="entry name" value="OUTER MEMBRANE PROTEIN TOLC"/>
    <property type="match status" value="1"/>
</dbReference>
<gene>
    <name evidence="8" type="primary">tolC</name>
    <name evidence="8" type="ordered locus">LIC_13135</name>
</gene>
<dbReference type="KEGG" id="lic:LIC_13135"/>
<dbReference type="PANTHER" id="PTHR30026:SF20">
    <property type="entry name" value="OUTER MEMBRANE PROTEIN TOLC"/>
    <property type="match status" value="1"/>
</dbReference>
<dbReference type="SUPFAM" id="SSF56954">
    <property type="entry name" value="Outer membrane efflux proteins (OEP)"/>
    <property type="match status" value="1"/>
</dbReference>
<evidence type="ECO:0000256" key="2">
    <source>
        <dbReference type="ARBA" id="ARBA00007613"/>
    </source>
</evidence>
<name>Q72MQ8_LEPIC</name>
<dbReference type="AlphaFoldDB" id="Q72MQ8"/>
<dbReference type="Gene3D" id="1.20.1600.10">
    <property type="entry name" value="Outer membrane efflux proteins (OEP)"/>
    <property type="match status" value="1"/>
</dbReference>
<dbReference type="EMBL" id="AE016823">
    <property type="protein sequence ID" value="AAS71680.1"/>
    <property type="molecule type" value="Genomic_DNA"/>
</dbReference>
<protein>
    <submittedName>
        <fullName evidence="8">Outer membrane protein</fullName>
    </submittedName>
</protein>
<keyword evidence="6" id="KW-0472">Membrane</keyword>
<evidence type="ECO:0000313" key="9">
    <source>
        <dbReference type="Proteomes" id="UP000007037"/>
    </source>
</evidence>
<keyword evidence="4" id="KW-1134">Transmembrane beta strand</keyword>
<dbReference type="SMR" id="Q72MQ8"/>